<reference evidence="6" key="1">
    <citation type="submission" date="2021-02" db="EMBL/GenBank/DDBJ databases">
        <title>Natronogracilivirga saccharolytica gen. nov. sp. nov. a new anaerobic, haloalkiliphilic carbohydrate-fermenting bacterium from soda lake and proposing of Cyclonatronumiaceae fam. nov. in the phylum Balneolaeota.</title>
        <authorList>
            <person name="Zhilina T.N."/>
            <person name="Sorokin D.Y."/>
            <person name="Zavarzina D.G."/>
            <person name="Toshchakov S.V."/>
            <person name="Kublanov I.V."/>
        </authorList>
    </citation>
    <scope>NUCLEOTIDE SEQUENCE</scope>
    <source>
        <strain evidence="6">Z-1702</strain>
    </source>
</reference>
<gene>
    <name evidence="6" type="ORF">NATSA_11840</name>
</gene>
<dbReference type="InterPro" id="IPR000792">
    <property type="entry name" value="Tscrpt_reg_LuxR_C"/>
</dbReference>
<dbReference type="PANTHER" id="PTHR43214:SF43">
    <property type="entry name" value="TWO-COMPONENT RESPONSE REGULATOR"/>
    <property type="match status" value="1"/>
</dbReference>
<feature type="domain" description="Response regulatory" evidence="5">
    <location>
        <begin position="9"/>
        <end position="125"/>
    </location>
</feature>
<keyword evidence="2" id="KW-0238">DNA-binding</keyword>
<evidence type="ECO:0000313" key="6">
    <source>
        <dbReference type="EMBL" id="MBP3193361.1"/>
    </source>
</evidence>
<dbReference type="EMBL" id="JAFIDN010000010">
    <property type="protein sequence ID" value="MBP3193361.1"/>
    <property type="molecule type" value="Genomic_DNA"/>
</dbReference>
<keyword evidence="1 3" id="KW-0597">Phosphoprotein</keyword>
<dbReference type="PROSITE" id="PS50110">
    <property type="entry name" value="RESPONSE_REGULATORY"/>
    <property type="match status" value="1"/>
</dbReference>
<dbReference type="PRINTS" id="PR00038">
    <property type="entry name" value="HTHLUXR"/>
</dbReference>
<dbReference type="Pfam" id="PF00072">
    <property type="entry name" value="Response_reg"/>
    <property type="match status" value="1"/>
</dbReference>
<comment type="caution">
    <text evidence="6">The sequence shown here is derived from an EMBL/GenBank/DDBJ whole genome shotgun (WGS) entry which is preliminary data.</text>
</comment>
<evidence type="ECO:0000256" key="3">
    <source>
        <dbReference type="PROSITE-ProRule" id="PRU00169"/>
    </source>
</evidence>
<dbReference type="InterPro" id="IPR016032">
    <property type="entry name" value="Sig_transdc_resp-reg_C-effctor"/>
</dbReference>
<evidence type="ECO:0000256" key="1">
    <source>
        <dbReference type="ARBA" id="ARBA00022553"/>
    </source>
</evidence>
<dbReference type="Proteomes" id="UP000673975">
    <property type="component" value="Unassembled WGS sequence"/>
</dbReference>
<dbReference type="GO" id="GO:0003677">
    <property type="term" value="F:DNA binding"/>
    <property type="evidence" value="ECO:0007669"/>
    <property type="project" value="UniProtKB-KW"/>
</dbReference>
<evidence type="ECO:0000259" key="4">
    <source>
        <dbReference type="PROSITE" id="PS50043"/>
    </source>
</evidence>
<evidence type="ECO:0000259" key="5">
    <source>
        <dbReference type="PROSITE" id="PS50110"/>
    </source>
</evidence>
<dbReference type="AlphaFoldDB" id="A0A8J7SBX1"/>
<dbReference type="InterPro" id="IPR011006">
    <property type="entry name" value="CheY-like_superfamily"/>
</dbReference>
<accession>A0A8J7SBX1</accession>
<dbReference type="InterPro" id="IPR058245">
    <property type="entry name" value="NreC/VraR/RcsB-like_REC"/>
</dbReference>
<dbReference type="InterPro" id="IPR001789">
    <property type="entry name" value="Sig_transdc_resp-reg_receiver"/>
</dbReference>
<dbReference type="CDD" id="cd17535">
    <property type="entry name" value="REC_NarL-like"/>
    <property type="match status" value="1"/>
</dbReference>
<sequence length="223" mass="25224">MNSIAEKIRVLVADDHDIVRYGICSVIGASDDIEVVSEAASGKEAIDQYKKVQPDVCMLDISMPELNGIETTRSLLELDKDARILILTMHINEEYLNQVLNAGASGYILKNSDRDELLRSIRSVYNGDQAFSRSISRLMTDRYVKNVRNPDTTPQDKVHQLTRRELEVIRLIAEGYTSHEISEMLYISPRTVDTHRSNVMNKLEIKNTAGLVRFALENDIIEG</sequence>
<dbReference type="SUPFAM" id="SSF52172">
    <property type="entry name" value="CheY-like"/>
    <property type="match status" value="1"/>
</dbReference>
<protein>
    <submittedName>
        <fullName evidence="6">Response regulator transcription factor</fullName>
    </submittedName>
</protein>
<feature type="modified residue" description="4-aspartylphosphate" evidence="3">
    <location>
        <position position="60"/>
    </location>
</feature>
<dbReference type="Pfam" id="PF00196">
    <property type="entry name" value="GerE"/>
    <property type="match status" value="1"/>
</dbReference>
<feature type="domain" description="HTH luxR-type" evidence="4">
    <location>
        <begin position="154"/>
        <end position="219"/>
    </location>
</feature>
<dbReference type="PANTHER" id="PTHR43214">
    <property type="entry name" value="TWO-COMPONENT RESPONSE REGULATOR"/>
    <property type="match status" value="1"/>
</dbReference>
<dbReference type="PROSITE" id="PS00622">
    <property type="entry name" value="HTH_LUXR_1"/>
    <property type="match status" value="1"/>
</dbReference>
<dbReference type="InterPro" id="IPR039420">
    <property type="entry name" value="WalR-like"/>
</dbReference>
<dbReference type="PROSITE" id="PS50043">
    <property type="entry name" value="HTH_LUXR_2"/>
    <property type="match status" value="1"/>
</dbReference>
<keyword evidence="7" id="KW-1185">Reference proteome</keyword>
<proteinExistence type="predicted"/>
<evidence type="ECO:0000313" key="7">
    <source>
        <dbReference type="Proteomes" id="UP000673975"/>
    </source>
</evidence>
<dbReference type="SMART" id="SM00421">
    <property type="entry name" value="HTH_LUXR"/>
    <property type="match status" value="1"/>
</dbReference>
<dbReference type="SMART" id="SM00448">
    <property type="entry name" value="REC"/>
    <property type="match status" value="1"/>
</dbReference>
<name>A0A8J7SBX1_9BACT</name>
<dbReference type="CDD" id="cd06170">
    <property type="entry name" value="LuxR_C_like"/>
    <property type="match status" value="1"/>
</dbReference>
<organism evidence="6 7">
    <name type="scientific">Natronogracilivirga saccharolytica</name>
    <dbReference type="NCBI Taxonomy" id="2812953"/>
    <lineage>
        <taxon>Bacteria</taxon>
        <taxon>Pseudomonadati</taxon>
        <taxon>Balneolota</taxon>
        <taxon>Balneolia</taxon>
        <taxon>Balneolales</taxon>
        <taxon>Cyclonatronaceae</taxon>
        <taxon>Natronogracilivirga</taxon>
    </lineage>
</organism>
<dbReference type="GO" id="GO:0000160">
    <property type="term" value="P:phosphorelay signal transduction system"/>
    <property type="evidence" value="ECO:0007669"/>
    <property type="project" value="InterPro"/>
</dbReference>
<dbReference type="GO" id="GO:0006355">
    <property type="term" value="P:regulation of DNA-templated transcription"/>
    <property type="evidence" value="ECO:0007669"/>
    <property type="project" value="InterPro"/>
</dbReference>
<evidence type="ECO:0000256" key="2">
    <source>
        <dbReference type="ARBA" id="ARBA00023125"/>
    </source>
</evidence>
<dbReference type="SUPFAM" id="SSF46894">
    <property type="entry name" value="C-terminal effector domain of the bipartite response regulators"/>
    <property type="match status" value="1"/>
</dbReference>
<dbReference type="Gene3D" id="3.40.50.2300">
    <property type="match status" value="1"/>
</dbReference>
<dbReference type="RefSeq" id="WP_210512819.1">
    <property type="nucleotide sequence ID" value="NZ_JAFIDN010000010.1"/>
</dbReference>